<evidence type="ECO:0000313" key="1">
    <source>
        <dbReference type="EMBL" id="GAI17796.1"/>
    </source>
</evidence>
<name>X1MI89_9ZZZZ</name>
<reference evidence="1" key="1">
    <citation type="journal article" date="2014" name="Front. Microbiol.">
        <title>High frequency of phylogenetically diverse reductive dehalogenase-homologous genes in deep subseafloor sedimentary metagenomes.</title>
        <authorList>
            <person name="Kawai M."/>
            <person name="Futagami T."/>
            <person name="Toyoda A."/>
            <person name="Takaki Y."/>
            <person name="Nishi S."/>
            <person name="Hori S."/>
            <person name="Arai W."/>
            <person name="Tsubouchi T."/>
            <person name="Morono Y."/>
            <person name="Uchiyama I."/>
            <person name="Ito T."/>
            <person name="Fujiyama A."/>
            <person name="Inagaki F."/>
            <person name="Takami H."/>
        </authorList>
    </citation>
    <scope>NUCLEOTIDE SEQUENCE</scope>
    <source>
        <strain evidence="1">Expedition CK06-06</strain>
    </source>
</reference>
<dbReference type="Gene3D" id="3.40.50.10170">
    <property type="match status" value="1"/>
</dbReference>
<accession>X1MI89</accession>
<proteinExistence type="predicted"/>
<dbReference type="InterPro" id="IPR003797">
    <property type="entry name" value="DegV"/>
</dbReference>
<organism evidence="1">
    <name type="scientific">marine sediment metagenome</name>
    <dbReference type="NCBI Taxonomy" id="412755"/>
    <lineage>
        <taxon>unclassified sequences</taxon>
        <taxon>metagenomes</taxon>
        <taxon>ecological metagenomes</taxon>
    </lineage>
</organism>
<dbReference type="SUPFAM" id="SSF82549">
    <property type="entry name" value="DAK1/DegV-like"/>
    <property type="match status" value="1"/>
</dbReference>
<gene>
    <name evidence="1" type="ORF">S06H3_09806</name>
</gene>
<sequence>MEPENMTVKIVTDSVSDLPPEVASELGITVVPLNVRFGTEVYRDGIDMTSEEFYN</sequence>
<comment type="caution">
    <text evidence="1">The sequence shown here is derived from an EMBL/GenBank/DDBJ whole genome shotgun (WGS) entry which is preliminary data.</text>
</comment>
<dbReference type="AlphaFoldDB" id="X1MI89"/>
<evidence type="ECO:0008006" key="2">
    <source>
        <dbReference type="Google" id="ProtNLM"/>
    </source>
</evidence>
<protein>
    <recommendedName>
        <fullName evidence="2">DegV family protein</fullName>
    </recommendedName>
</protein>
<dbReference type="EMBL" id="BARV01004399">
    <property type="protein sequence ID" value="GAI17796.1"/>
    <property type="molecule type" value="Genomic_DNA"/>
</dbReference>
<dbReference type="Pfam" id="PF02645">
    <property type="entry name" value="DegV"/>
    <property type="match status" value="1"/>
</dbReference>
<dbReference type="PROSITE" id="PS51482">
    <property type="entry name" value="DEGV"/>
    <property type="match status" value="1"/>
</dbReference>
<feature type="non-terminal residue" evidence="1">
    <location>
        <position position="55"/>
    </location>
</feature>